<dbReference type="Gene3D" id="3.40.1620.10">
    <property type="entry name" value="YefM-like domain"/>
    <property type="match status" value="1"/>
</dbReference>
<dbReference type="InterPro" id="IPR006442">
    <property type="entry name" value="Antitoxin_Phd/YefM"/>
</dbReference>
<dbReference type="NCBIfam" id="TIGR01552">
    <property type="entry name" value="phd_fam"/>
    <property type="match status" value="1"/>
</dbReference>
<dbReference type="RefSeq" id="WP_106457684.1">
    <property type="nucleotide sequence ID" value="NZ_PXOH01000016.1"/>
</dbReference>
<dbReference type="OrthoDB" id="9802003at2"/>
<dbReference type="AlphaFoldDB" id="A0A2T1LW04"/>
<proteinExistence type="inferred from homology"/>
<dbReference type="EMBL" id="PXOH01000016">
    <property type="protein sequence ID" value="PSF36037.1"/>
    <property type="molecule type" value="Genomic_DNA"/>
</dbReference>
<organism evidence="3 4">
    <name type="scientific">Aphanothece hegewaldii CCALA 016</name>
    <dbReference type="NCBI Taxonomy" id="2107694"/>
    <lineage>
        <taxon>Bacteria</taxon>
        <taxon>Bacillati</taxon>
        <taxon>Cyanobacteriota</taxon>
        <taxon>Cyanophyceae</taxon>
        <taxon>Oscillatoriophycideae</taxon>
        <taxon>Chroococcales</taxon>
        <taxon>Aphanothecaceae</taxon>
        <taxon>Aphanothece</taxon>
    </lineage>
</organism>
<comment type="caution">
    <text evidence="3">The sequence shown here is derived from an EMBL/GenBank/DDBJ whole genome shotgun (WGS) entry which is preliminary data.</text>
</comment>
<dbReference type="Proteomes" id="UP000239001">
    <property type="component" value="Unassembled WGS sequence"/>
</dbReference>
<name>A0A2T1LW04_9CHRO</name>
<dbReference type="SUPFAM" id="SSF143120">
    <property type="entry name" value="YefM-like"/>
    <property type="match status" value="1"/>
</dbReference>
<reference evidence="3 4" key="2">
    <citation type="submission" date="2018-03" db="EMBL/GenBank/DDBJ databases">
        <authorList>
            <person name="Keele B.F."/>
        </authorList>
    </citation>
    <scope>NUCLEOTIDE SEQUENCE [LARGE SCALE GENOMIC DNA]</scope>
    <source>
        <strain evidence="3 4">CCALA 016</strain>
    </source>
</reference>
<protein>
    <recommendedName>
        <fullName evidence="2">Antitoxin</fullName>
    </recommendedName>
</protein>
<evidence type="ECO:0000256" key="1">
    <source>
        <dbReference type="ARBA" id="ARBA00009981"/>
    </source>
</evidence>
<dbReference type="InterPro" id="IPR036165">
    <property type="entry name" value="YefM-like_sf"/>
</dbReference>
<evidence type="ECO:0000256" key="2">
    <source>
        <dbReference type="RuleBase" id="RU362080"/>
    </source>
</evidence>
<comment type="similarity">
    <text evidence="1 2">Belongs to the phD/YefM antitoxin family.</text>
</comment>
<evidence type="ECO:0000313" key="3">
    <source>
        <dbReference type="EMBL" id="PSF36037.1"/>
    </source>
</evidence>
<evidence type="ECO:0000313" key="4">
    <source>
        <dbReference type="Proteomes" id="UP000239001"/>
    </source>
</evidence>
<gene>
    <name evidence="3" type="ORF">C7H19_14950</name>
</gene>
<reference evidence="3 4" key="1">
    <citation type="submission" date="2018-03" db="EMBL/GenBank/DDBJ databases">
        <title>The ancient ancestry and fast evolution of plastids.</title>
        <authorList>
            <person name="Moore K.R."/>
            <person name="Magnabosco C."/>
            <person name="Momper L."/>
            <person name="Gold D.A."/>
            <person name="Bosak T."/>
            <person name="Fournier G.P."/>
        </authorList>
    </citation>
    <scope>NUCLEOTIDE SEQUENCE [LARGE SCALE GENOMIC DNA]</scope>
    <source>
        <strain evidence="3 4">CCALA 016</strain>
    </source>
</reference>
<dbReference type="Pfam" id="PF02604">
    <property type="entry name" value="PhdYeFM_antitox"/>
    <property type="match status" value="1"/>
</dbReference>
<comment type="function">
    <text evidence="2">Antitoxin component of a type II toxin-antitoxin (TA) system.</text>
</comment>
<keyword evidence="4" id="KW-1185">Reference proteome</keyword>
<sequence>MDTIPPIYEARETKLDINELIDETNETHKPILILGKKAKAVLVSESDWNAIQETLYIKSISGLTESILAEGQTSLNECIDVKDIDW</sequence>
<accession>A0A2T1LW04</accession>